<organism evidence="10 11">
    <name type="scientific">Accipiter nisus</name>
    <name type="common">Eurasian sparrowhawk</name>
    <dbReference type="NCBI Taxonomy" id="211598"/>
    <lineage>
        <taxon>Eukaryota</taxon>
        <taxon>Metazoa</taxon>
        <taxon>Chordata</taxon>
        <taxon>Craniata</taxon>
        <taxon>Vertebrata</taxon>
        <taxon>Euteleostomi</taxon>
        <taxon>Archelosauria</taxon>
        <taxon>Archosauria</taxon>
        <taxon>Dinosauria</taxon>
        <taxon>Saurischia</taxon>
        <taxon>Theropoda</taxon>
        <taxon>Coelurosauria</taxon>
        <taxon>Aves</taxon>
        <taxon>Neognathae</taxon>
        <taxon>Neoaves</taxon>
        <taxon>Telluraves</taxon>
        <taxon>Accipitrimorphae</taxon>
        <taxon>Accipitriformes</taxon>
        <taxon>Accipitridae</taxon>
        <taxon>Accipitrinae</taxon>
        <taxon>Accipiter</taxon>
    </lineage>
</organism>
<comment type="similarity">
    <text evidence="3">Belongs to the peptidase A22B family.</text>
</comment>
<feature type="domain" description="PA" evidence="9">
    <location>
        <begin position="27"/>
        <end position="92"/>
    </location>
</feature>
<dbReference type="GO" id="GO:0005765">
    <property type="term" value="C:lysosomal membrane"/>
    <property type="evidence" value="ECO:0007669"/>
    <property type="project" value="TreeGrafter"/>
</dbReference>
<evidence type="ECO:0000256" key="5">
    <source>
        <dbReference type="ARBA" id="ARBA00022801"/>
    </source>
</evidence>
<comment type="subcellular location">
    <subcellularLocation>
        <location evidence="1">Endomembrane system</location>
        <topology evidence="1">Multi-pass membrane protein</topology>
    </subcellularLocation>
    <subcellularLocation>
        <location evidence="2">Membrane</location>
        <topology evidence="2">Multi-pass membrane protein</topology>
        <orientation evidence="2">Lumenal side</orientation>
    </subcellularLocation>
</comment>
<feature type="transmembrane region" description="Helical" evidence="8">
    <location>
        <begin position="261"/>
        <end position="278"/>
    </location>
</feature>
<evidence type="ECO:0000256" key="6">
    <source>
        <dbReference type="ARBA" id="ARBA00022989"/>
    </source>
</evidence>
<evidence type="ECO:0000256" key="3">
    <source>
        <dbReference type="ARBA" id="ARBA00006859"/>
    </source>
</evidence>
<evidence type="ECO:0000313" key="10">
    <source>
        <dbReference type="Ensembl" id="ENSANIP00000013237.1"/>
    </source>
</evidence>
<dbReference type="GO" id="GO:0030660">
    <property type="term" value="C:Golgi-associated vesicle membrane"/>
    <property type="evidence" value="ECO:0007669"/>
    <property type="project" value="TreeGrafter"/>
</dbReference>
<dbReference type="SMART" id="SM00730">
    <property type="entry name" value="PSN"/>
    <property type="match status" value="1"/>
</dbReference>
<accession>A0A8B9RW29</accession>
<feature type="transmembrane region" description="Helical" evidence="8">
    <location>
        <begin position="195"/>
        <end position="217"/>
    </location>
</feature>
<feature type="transmembrane region" description="Helical" evidence="8">
    <location>
        <begin position="331"/>
        <end position="352"/>
    </location>
</feature>
<dbReference type="GO" id="GO:0033619">
    <property type="term" value="P:membrane protein proteolysis"/>
    <property type="evidence" value="ECO:0007669"/>
    <property type="project" value="TreeGrafter"/>
</dbReference>
<feature type="transmembrane region" description="Helical" evidence="8">
    <location>
        <begin position="238"/>
        <end position="255"/>
    </location>
</feature>
<keyword evidence="6 8" id="KW-1133">Transmembrane helix</keyword>
<reference evidence="10" key="1">
    <citation type="submission" date="2025-08" db="UniProtKB">
        <authorList>
            <consortium name="Ensembl"/>
        </authorList>
    </citation>
    <scope>IDENTIFICATION</scope>
</reference>
<dbReference type="PANTHER" id="PTHR12174">
    <property type="entry name" value="SIGNAL PEPTIDE PEPTIDASE"/>
    <property type="match status" value="1"/>
</dbReference>
<evidence type="ECO:0000256" key="2">
    <source>
        <dbReference type="ARBA" id="ARBA00004366"/>
    </source>
</evidence>
<dbReference type="InterPro" id="IPR006639">
    <property type="entry name" value="Preselin/SPP"/>
</dbReference>
<evidence type="ECO:0000259" key="9">
    <source>
        <dbReference type="Pfam" id="PF02225"/>
    </source>
</evidence>
<feature type="transmembrane region" description="Helical" evidence="8">
    <location>
        <begin position="290"/>
        <end position="311"/>
    </location>
</feature>
<dbReference type="Gene3D" id="3.50.30.30">
    <property type="match status" value="1"/>
</dbReference>
<feature type="transmembrane region" description="Helical" evidence="8">
    <location>
        <begin position="120"/>
        <end position="143"/>
    </location>
</feature>
<feature type="transmembrane region" description="Helical" evidence="8">
    <location>
        <begin position="393"/>
        <end position="410"/>
    </location>
</feature>
<dbReference type="PANTHER" id="PTHR12174:SF34">
    <property type="entry name" value="SIGNAL PEPTIDE PEPTIDASE-LIKE 2A"/>
    <property type="match status" value="1"/>
</dbReference>
<dbReference type="Pfam" id="PF04258">
    <property type="entry name" value="Peptidase_A22B"/>
    <property type="match status" value="1"/>
</dbReference>
<evidence type="ECO:0000313" key="11">
    <source>
        <dbReference type="Proteomes" id="UP000694541"/>
    </source>
</evidence>
<evidence type="ECO:0000256" key="8">
    <source>
        <dbReference type="SAM" id="Phobius"/>
    </source>
</evidence>
<evidence type="ECO:0000256" key="4">
    <source>
        <dbReference type="ARBA" id="ARBA00022692"/>
    </source>
</evidence>
<dbReference type="Proteomes" id="UP000694541">
    <property type="component" value="Unplaced"/>
</dbReference>
<dbReference type="AlphaFoldDB" id="A0A8B9RW29"/>
<sequence length="430" mass="48269">MFYFSLQTSRTLENLTSKVLCSSSEVPSGLMKDKAVVVMRGNCTSLEKARIAQSLGAKMLLIASKPRLSPLSDNKTDFEDVTLPVAFIRYNDIVDMQLTLGNEVNVTLYSPPLPEFDCSMVVIFLIAVFTVALGGYWSGVAELENLKAIASPGERETRRKKEENVTFTPVTVILFVVICCVMLVLLYFFYKWLVYVIISVFCLASAMSLYNCLAALIGEIPFGQCRIACCNKNIEVRLIFLAVFCIAAAIVWAVFRNEDRWAWILQDILGVAFCLNFIKTLKMPNFKSCVILLGLLLLYDVFFVFITPFITKLPVVIRVPRLEYSASTLCDMPFSLLGFGDIIVPGLLVAYCRRFDVQTSSSSVYYISCTIAYAIGMVLTFIVLALMKMGQPALLYLVPCTLITSSLVAWRRKEMKKFWKGSSYQVGWMP</sequence>
<dbReference type="Pfam" id="PF02225">
    <property type="entry name" value="PA"/>
    <property type="match status" value="1"/>
</dbReference>
<evidence type="ECO:0000256" key="1">
    <source>
        <dbReference type="ARBA" id="ARBA00004127"/>
    </source>
</evidence>
<dbReference type="GO" id="GO:0098553">
    <property type="term" value="C:lumenal side of endoplasmic reticulum membrane"/>
    <property type="evidence" value="ECO:0007669"/>
    <property type="project" value="TreeGrafter"/>
</dbReference>
<proteinExistence type="inferred from homology"/>
<keyword evidence="4 8" id="KW-0812">Transmembrane</keyword>
<feature type="transmembrane region" description="Helical" evidence="8">
    <location>
        <begin position="364"/>
        <end position="387"/>
    </location>
</feature>
<dbReference type="GO" id="GO:0098554">
    <property type="term" value="C:cytoplasmic side of endoplasmic reticulum membrane"/>
    <property type="evidence" value="ECO:0007669"/>
    <property type="project" value="TreeGrafter"/>
</dbReference>
<keyword evidence="11" id="KW-1185">Reference proteome</keyword>
<dbReference type="GO" id="GO:0042500">
    <property type="term" value="F:aspartic endopeptidase activity, intramembrane cleaving"/>
    <property type="evidence" value="ECO:0007669"/>
    <property type="project" value="InterPro"/>
</dbReference>
<evidence type="ECO:0000256" key="7">
    <source>
        <dbReference type="ARBA" id="ARBA00023136"/>
    </source>
</evidence>
<dbReference type="InterPro" id="IPR003137">
    <property type="entry name" value="PA_domain"/>
</dbReference>
<reference evidence="10" key="2">
    <citation type="submission" date="2025-09" db="UniProtKB">
        <authorList>
            <consortium name="Ensembl"/>
        </authorList>
    </citation>
    <scope>IDENTIFICATION</scope>
</reference>
<name>A0A8B9RW29_9AVES</name>
<dbReference type="InterPro" id="IPR007369">
    <property type="entry name" value="Peptidase_A22B_SPP"/>
</dbReference>
<protein>
    <submittedName>
        <fullName evidence="10">Signal peptide peptidase like 2A</fullName>
    </submittedName>
</protein>
<keyword evidence="7 8" id="KW-0472">Membrane</keyword>
<keyword evidence="5" id="KW-0378">Hydrolase</keyword>
<feature type="transmembrane region" description="Helical" evidence="8">
    <location>
        <begin position="164"/>
        <end position="189"/>
    </location>
</feature>
<dbReference type="Ensembl" id="ENSANIT00000013709.1">
    <property type="protein sequence ID" value="ENSANIP00000013237.1"/>
    <property type="gene ID" value="ENSANIG00000008943.1"/>
</dbReference>